<evidence type="ECO:0000256" key="1">
    <source>
        <dbReference type="SAM" id="MobiDB-lite"/>
    </source>
</evidence>
<dbReference type="RefSeq" id="WP_088521142.1">
    <property type="nucleotide sequence ID" value="NZ_FYDG01000006.1"/>
</dbReference>
<feature type="region of interest" description="Disordered" evidence="1">
    <location>
        <begin position="1"/>
        <end position="86"/>
    </location>
</feature>
<evidence type="ECO:0000313" key="3">
    <source>
        <dbReference type="Proteomes" id="UP000198418"/>
    </source>
</evidence>
<protein>
    <submittedName>
        <fullName evidence="2">Uncharacterized protein</fullName>
    </submittedName>
</protein>
<organism evidence="2 3">
    <name type="scientific">Rhodoblastus acidophilus</name>
    <name type="common">Rhodopseudomonas acidophila</name>
    <dbReference type="NCBI Taxonomy" id="1074"/>
    <lineage>
        <taxon>Bacteria</taxon>
        <taxon>Pseudomonadati</taxon>
        <taxon>Pseudomonadota</taxon>
        <taxon>Alphaproteobacteria</taxon>
        <taxon>Hyphomicrobiales</taxon>
        <taxon>Rhodoblastaceae</taxon>
        <taxon>Rhodoblastus</taxon>
    </lineage>
</organism>
<evidence type="ECO:0000313" key="2">
    <source>
        <dbReference type="EMBL" id="SNB74793.1"/>
    </source>
</evidence>
<proteinExistence type="predicted"/>
<gene>
    <name evidence="2" type="ORF">SAMN06265338_106130</name>
</gene>
<dbReference type="EMBL" id="FYDG01000006">
    <property type="protein sequence ID" value="SNB74793.1"/>
    <property type="molecule type" value="Genomic_DNA"/>
</dbReference>
<reference evidence="3" key="1">
    <citation type="submission" date="2017-06" db="EMBL/GenBank/DDBJ databases">
        <authorList>
            <person name="Varghese N."/>
            <person name="Submissions S."/>
        </authorList>
    </citation>
    <scope>NUCLEOTIDE SEQUENCE [LARGE SCALE GENOMIC DNA]</scope>
    <source>
        <strain evidence="3">DSM 137</strain>
    </source>
</reference>
<dbReference type="Proteomes" id="UP000198418">
    <property type="component" value="Unassembled WGS sequence"/>
</dbReference>
<dbReference type="OrthoDB" id="7873635at2"/>
<dbReference type="AlphaFoldDB" id="A0A212RQE1"/>
<name>A0A212RQE1_RHOAC</name>
<accession>A0A212RQE1</accession>
<sequence length="86" mass="9560">MATARKSSSAAERHEAESEHATAERRSTGQQAQKEDPHKKDPHKKEAAETEAGKPENWDDVAEASWESFPASDPPAYTMRRPKDAD</sequence>
<feature type="compositionally biased region" description="Basic and acidic residues" evidence="1">
    <location>
        <begin position="11"/>
        <end position="57"/>
    </location>
</feature>
<keyword evidence="3" id="KW-1185">Reference proteome</keyword>